<dbReference type="SUPFAM" id="SSF51679">
    <property type="entry name" value="Bacterial luciferase-like"/>
    <property type="match status" value="1"/>
</dbReference>
<dbReference type="Pfam" id="PF00296">
    <property type="entry name" value="Bac_luciferase"/>
    <property type="match status" value="1"/>
</dbReference>
<sequence>MTGRPRPAVILRYDLRAPSFGPTSAELVAAALEHAAFADAHGFERIQISEHHHAEDGYCPSPFVVAAAFAARTSRLRIRLSALILTLHDPIRAAEDLAMLDVVSNGRMEAVVAAGYREIEFQMLGREYAGRGTRLSEAVTALRAAWTGEPFTYEGRRALVRPRPVQPGGPPLILGGSTRRAARRAAEIGDGFDPTDSGLVADYLKACTDAGRPPGDARPRVGPFFVHISDDPERDRARLAPHVHHEMTQYAQWAAVGSPVGGAPDLPIEAVWTVGSHVVLTPEECVELLDGLDPGGVFALHPLAGGTPPALAEQSLTLFVDRVLPAFT</sequence>
<dbReference type="Proteomes" id="UP000517694">
    <property type="component" value="Unassembled WGS sequence"/>
</dbReference>
<accession>A0A7X1HXR9</accession>
<comment type="caution">
    <text evidence="4">The sequence shown here is derived from an EMBL/GenBank/DDBJ whole genome shotgun (WGS) entry which is preliminary data.</text>
</comment>
<name>A0A7X1HXR9_9ACTN</name>
<evidence type="ECO:0000259" key="3">
    <source>
        <dbReference type="Pfam" id="PF00296"/>
    </source>
</evidence>
<evidence type="ECO:0000256" key="1">
    <source>
        <dbReference type="ARBA" id="ARBA00023002"/>
    </source>
</evidence>
<dbReference type="AlphaFoldDB" id="A0A7X1HXR9"/>
<gene>
    <name evidence="4" type="ORF">H1R13_08250</name>
</gene>
<dbReference type="InterPro" id="IPR011251">
    <property type="entry name" value="Luciferase-like_dom"/>
</dbReference>
<dbReference type="OrthoDB" id="3209103at2"/>
<organism evidence="4 5">
    <name type="scientific">Streptomyces mexicanus</name>
    <dbReference type="NCBI Taxonomy" id="178566"/>
    <lineage>
        <taxon>Bacteria</taxon>
        <taxon>Bacillati</taxon>
        <taxon>Actinomycetota</taxon>
        <taxon>Actinomycetes</taxon>
        <taxon>Kitasatosporales</taxon>
        <taxon>Streptomycetaceae</taxon>
        <taxon>Streptomyces</taxon>
    </lineage>
</organism>
<dbReference type="InterPro" id="IPR036661">
    <property type="entry name" value="Luciferase-like_sf"/>
</dbReference>
<protein>
    <submittedName>
        <fullName evidence="4">LLM class flavin-dependent oxidoreductase</fullName>
    </submittedName>
</protein>
<keyword evidence="2" id="KW-0503">Monooxygenase</keyword>
<dbReference type="GO" id="GO:0004497">
    <property type="term" value="F:monooxygenase activity"/>
    <property type="evidence" value="ECO:0007669"/>
    <property type="project" value="UniProtKB-KW"/>
</dbReference>
<dbReference type="RefSeq" id="WP_159663539.1">
    <property type="nucleotide sequence ID" value="NZ_JACMHY010000002.1"/>
</dbReference>
<dbReference type="InterPro" id="IPR050766">
    <property type="entry name" value="Bact_Lucif_Oxidored"/>
</dbReference>
<dbReference type="GO" id="GO:0005829">
    <property type="term" value="C:cytosol"/>
    <property type="evidence" value="ECO:0007669"/>
    <property type="project" value="TreeGrafter"/>
</dbReference>
<dbReference type="PANTHER" id="PTHR30137">
    <property type="entry name" value="LUCIFERASE-LIKE MONOOXYGENASE"/>
    <property type="match status" value="1"/>
</dbReference>
<dbReference type="Gene3D" id="3.20.20.30">
    <property type="entry name" value="Luciferase-like domain"/>
    <property type="match status" value="1"/>
</dbReference>
<proteinExistence type="predicted"/>
<dbReference type="PANTHER" id="PTHR30137:SF8">
    <property type="entry name" value="BLR5498 PROTEIN"/>
    <property type="match status" value="1"/>
</dbReference>
<feature type="domain" description="Luciferase-like" evidence="3">
    <location>
        <begin position="27"/>
        <end position="247"/>
    </location>
</feature>
<keyword evidence="5" id="KW-1185">Reference proteome</keyword>
<evidence type="ECO:0000313" key="5">
    <source>
        <dbReference type="Proteomes" id="UP000517694"/>
    </source>
</evidence>
<keyword evidence="1" id="KW-0560">Oxidoreductase</keyword>
<evidence type="ECO:0000313" key="4">
    <source>
        <dbReference type="EMBL" id="MBC2864992.1"/>
    </source>
</evidence>
<evidence type="ECO:0000256" key="2">
    <source>
        <dbReference type="ARBA" id="ARBA00023033"/>
    </source>
</evidence>
<dbReference type="GO" id="GO:0016705">
    <property type="term" value="F:oxidoreductase activity, acting on paired donors, with incorporation or reduction of molecular oxygen"/>
    <property type="evidence" value="ECO:0007669"/>
    <property type="project" value="InterPro"/>
</dbReference>
<dbReference type="EMBL" id="JACMHY010000002">
    <property type="protein sequence ID" value="MBC2864992.1"/>
    <property type="molecule type" value="Genomic_DNA"/>
</dbReference>
<reference evidence="4 5" key="1">
    <citation type="submission" date="2020-08" db="EMBL/GenBank/DDBJ databases">
        <title>Whole-Genome Sequence of French Clinical Streptomyces mexicanus Strain Q0842.</title>
        <authorList>
            <person name="Boxberger M."/>
            <person name="La Scola B."/>
        </authorList>
    </citation>
    <scope>NUCLEOTIDE SEQUENCE [LARGE SCALE GENOMIC DNA]</scope>
    <source>
        <strain evidence="4 5">Marseille-Q0842</strain>
    </source>
</reference>